<accession>A0A8J3D7T1</accession>
<proteinExistence type="predicted"/>
<dbReference type="GO" id="GO:0015097">
    <property type="term" value="F:mercury ion transmembrane transporter activity"/>
    <property type="evidence" value="ECO:0007669"/>
    <property type="project" value="InterPro"/>
</dbReference>
<feature type="transmembrane region" description="Helical" evidence="1">
    <location>
        <begin position="77"/>
        <end position="95"/>
    </location>
</feature>
<keyword evidence="1" id="KW-0812">Transmembrane</keyword>
<feature type="transmembrane region" description="Helical" evidence="1">
    <location>
        <begin position="53"/>
        <end position="70"/>
    </location>
</feature>
<dbReference type="Pfam" id="PF03203">
    <property type="entry name" value="MerC"/>
    <property type="match status" value="1"/>
</dbReference>
<feature type="transmembrane region" description="Helical" evidence="1">
    <location>
        <begin position="101"/>
        <end position="123"/>
    </location>
</feature>
<gene>
    <name evidence="2" type="ORF">GCM10007390_09890</name>
</gene>
<dbReference type="Proteomes" id="UP000598271">
    <property type="component" value="Unassembled WGS sequence"/>
</dbReference>
<evidence type="ECO:0000313" key="3">
    <source>
        <dbReference type="Proteomes" id="UP000598271"/>
    </source>
</evidence>
<protein>
    <recommendedName>
        <fullName evidence="4">MerC domain-containing protein</fullName>
    </recommendedName>
</protein>
<organism evidence="2 3">
    <name type="scientific">Persicitalea jodogahamensis</name>
    <dbReference type="NCBI Taxonomy" id="402147"/>
    <lineage>
        <taxon>Bacteria</taxon>
        <taxon>Pseudomonadati</taxon>
        <taxon>Bacteroidota</taxon>
        <taxon>Cytophagia</taxon>
        <taxon>Cytophagales</taxon>
        <taxon>Spirosomataceae</taxon>
        <taxon>Persicitalea</taxon>
    </lineage>
</organism>
<sequence length="138" mass="15215">MKNDASTHLNHSHGKADYVGIVGSVLCLIHCLITPALAIGGSLSVHDHPAGGLLNYFFILFNGIAVYFATRDHKIPVLRLFLWSAFVLFSCSLLLETHNPAFHLMGYLGSALLILGHVYNLVYCKPWGRGERRLKVNG</sequence>
<name>A0A8J3D7T1_9BACT</name>
<keyword evidence="1" id="KW-0472">Membrane</keyword>
<keyword evidence="1" id="KW-1133">Transmembrane helix</keyword>
<evidence type="ECO:0008006" key="4">
    <source>
        <dbReference type="Google" id="ProtNLM"/>
    </source>
</evidence>
<dbReference type="GO" id="GO:0016020">
    <property type="term" value="C:membrane"/>
    <property type="evidence" value="ECO:0007669"/>
    <property type="project" value="InterPro"/>
</dbReference>
<dbReference type="AlphaFoldDB" id="A0A8J3D7T1"/>
<reference evidence="2 3" key="1">
    <citation type="journal article" date="2014" name="Int. J. Syst. Evol. Microbiol.">
        <title>Complete genome sequence of Corynebacterium casei LMG S-19264T (=DSM 44701T), isolated from a smear-ripened cheese.</title>
        <authorList>
            <consortium name="US DOE Joint Genome Institute (JGI-PGF)"/>
            <person name="Walter F."/>
            <person name="Albersmeier A."/>
            <person name="Kalinowski J."/>
            <person name="Ruckert C."/>
        </authorList>
    </citation>
    <scope>NUCLEOTIDE SEQUENCE [LARGE SCALE GENOMIC DNA]</scope>
    <source>
        <strain evidence="2 3">KCTC 12866</strain>
    </source>
</reference>
<dbReference type="EMBL" id="BMXF01000001">
    <property type="protein sequence ID" value="GHB58422.1"/>
    <property type="molecule type" value="Genomic_DNA"/>
</dbReference>
<feature type="transmembrane region" description="Helical" evidence="1">
    <location>
        <begin position="21"/>
        <end position="41"/>
    </location>
</feature>
<evidence type="ECO:0000256" key="1">
    <source>
        <dbReference type="SAM" id="Phobius"/>
    </source>
</evidence>
<comment type="caution">
    <text evidence="2">The sequence shown here is derived from an EMBL/GenBank/DDBJ whole genome shotgun (WGS) entry which is preliminary data.</text>
</comment>
<evidence type="ECO:0000313" key="2">
    <source>
        <dbReference type="EMBL" id="GHB58422.1"/>
    </source>
</evidence>
<keyword evidence="3" id="KW-1185">Reference proteome</keyword>
<dbReference type="RefSeq" id="WP_189563226.1">
    <property type="nucleotide sequence ID" value="NZ_BMXF01000001.1"/>
</dbReference>
<dbReference type="InterPro" id="IPR004891">
    <property type="entry name" value="Mercury-R_MerC"/>
</dbReference>